<reference evidence="2 3" key="1">
    <citation type="submission" date="2020-04" db="EMBL/GenBank/DDBJ databases">
        <title>Chromosome-level genome assembly of a cyprinid fish Onychostoma macrolepis by integration of Nanopore Sequencing, Bionano and Hi-C technology.</title>
        <authorList>
            <person name="Wang D."/>
        </authorList>
    </citation>
    <scope>NUCLEOTIDE SEQUENCE [LARGE SCALE GENOMIC DNA]</scope>
    <source>
        <strain evidence="2">SWU-2019</strain>
        <tissue evidence="2">Muscle</tissue>
    </source>
</reference>
<dbReference type="EMBL" id="JAAMOB010000023">
    <property type="protein sequence ID" value="KAF4096321.1"/>
    <property type="molecule type" value="Genomic_DNA"/>
</dbReference>
<feature type="region of interest" description="Disordered" evidence="1">
    <location>
        <begin position="1"/>
        <end position="31"/>
    </location>
</feature>
<gene>
    <name evidence="2" type="ORF">G5714_022290</name>
</gene>
<evidence type="ECO:0000313" key="2">
    <source>
        <dbReference type="EMBL" id="KAF4096321.1"/>
    </source>
</evidence>
<feature type="compositionally biased region" description="Polar residues" evidence="1">
    <location>
        <begin position="57"/>
        <end position="79"/>
    </location>
</feature>
<organism evidence="2 3">
    <name type="scientific">Onychostoma macrolepis</name>
    <dbReference type="NCBI Taxonomy" id="369639"/>
    <lineage>
        <taxon>Eukaryota</taxon>
        <taxon>Metazoa</taxon>
        <taxon>Chordata</taxon>
        <taxon>Craniata</taxon>
        <taxon>Vertebrata</taxon>
        <taxon>Euteleostomi</taxon>
        <taxon>Actinopterygii</taxon>
        <taxon>Neopterygii</taxon>
        <taxon>Teleostei</taxon>
        <taxon>Ostariophysi</taxon>
        <taxon>Cypriniformes</taxon>
        <taxon>Cyprinidae</taxon>
        <taxon>Acrossocheilinae</taxon>
        <taxon>Onychostoma</taxon>
    </lineage>
</organism>
<dbReference type="Proteomes" id="UP000579812">
    <property type="component" value="Unassembled WGS sequence"/>
</dbReference>
<evidence type="ECO:0000313" key="3">
    <source>
        <dbReference type="Proteomes" id="UP000579812"/>
    </source>
</evidence>
<comment type="caution">
    <text evidence="2">The sequence shown here is derived from an EMBL/GenBank/DDBJ whole genome shotgun (WGS) entry which is preliminary data.</text>
</comment>
<dbReference type="AlphaFoldDB" id="A0A7J6BNQ9"/>
<name>A0A7J6BNQ9_9TELE</name>
<feature type="compositionally biased region" description="Basic and acidic residues" evidence="1">
    <location>
        <begin position="100"/>
        <end position="122"/>
    </location>
</feature>
<evidence type="ECO:0000256" key="1">
    <source>
        <dbReference type="SAM" id="MobiDB-lite"/>
    </source>
</evidence>
<accession>A0A7J6BNQ9</accession>
<keyword evidence="3" id="KW-1185">Reference proteome</keyword>
<protein>
    <submittedName>
        <fullName evidence="2">Uncharacterized protein</fullName>
    </submittedName>
</protein>
<proteinExistence type="predicted"/>
<feature type="region of interest" description="Disordered" evidence="1">
    <location>
        <begin position="52"/>
        <end position="122"/>
    </location>
</feature>
<sequence length="122" mass="13075">MEAAIRQNKLAGTTSHHRSPPQECYLPQPGSIRSEWAGQGFLSAILPLRNRDRETGISRQPQPTTGDIPSSVAASSTRLHTVGVGGAGIPLGDPPSRTARNRDRETGLPSDGNEKGQRIQEL</sequence>